<feature type="domain" description="DUF4739" evidence="2">
    <location>
        <begin position="37"/>
        <end position="105"/>
    </location>
</feature>
<feature type="region of interest" description="Disordered" evidence="1">
    <location>
        <begin position="218"/>
        <end position="250"/>
    </location>
</feature>
<reference evidence="3" key="1">
    <citation type="submission" date="2020-05" db="UniProtKB">
        <authorList>
            <consortium name="EnsemblMetazoa"/>
        </authorList>
    </citation>
    <scope>IDENTIFICATION</scope>
    <source>
        <strain evidence="3">FUMOZ</strain>
    </source>
</reference>
<dbReference type="STRING" id="62324.A0A4Y0BR69"/>
<feature type="region of interest" description="Disordered" evidence="1">
    <location>
        <begin position="432"/>
        <end position="464"/>
    </location>
</feature>
<sequence length="605" mass="65532">MTENMNTGKQRVFKDYISNADDDADSRLLTSSASLQKFEINDNNLLNPREEYVDHQPKSIVLTTNTLTPPEPTSILNKSNQNISQIEENIDKLVSSQFVSIIKSSDEGSSNERLDDISGQVSANVPEFMKIQLNRVEGTGRPAKTSSIVLTTSPTPAPPTSPAIASPTASAGQYQPPEDAIKLQRRFSNENIEITESKPPLPPSVVVRSSMVLEAGIPKSPPAFRKQGSVGGTGDLAGTKRNSMNLSQDLSDDRKVILQRRTSVTEEKIKYERRISSSSEDIKFEKKKSTSEELLEKRGSTGSGNGNSNYNSGSSSGDELVVLRKKFVVGEKEGKDKDGTPELMKVFARRSLKLRSDDDYKVTDSGKPLSSIDSDKENQSSEEKLDKVGLQQSKQSNQQQQQQQLQQPELISTTLVQSVSVTPLQAPVTNGSLKNGCTGTDGTALKNGTNENGQPPTSGEPILRKSVTSKPFGVPNRFTNGTNGGQPRNTTSFVEVRKTLLPSATVTVSPVNNNFVKSATTTPAGPEACENQSTVSNNNTINTNRHTIASLNQLNSTNGVGGAINNNAPTATIIETDGGNGEMNEFKGILQRRAEWEKRAKEGFK</sequence>
<feature type="region of interest" description="Disordered" evidence="1">
    <location>
        <begin position="359"/>
        <end position="405"/>
    </location>
</feature>
<feature type="compositionally biased region" description="Polar residues" evidence="1">
    <location>
        <begin position="240"/>
        <end position="249"/>
    </location>
</feature>
<feature type="region of interest" description="Disordered" evidence="1">
    <location>
        <begin position="280"/>
        <end position="317"/>
    </location>
</feature>
<dbReference type="VEuPathDB" id="VectorBase:AFUN021935"/>
<dbReference type="InterPro" id="IPR031764">
    <property type="entry name" value="DUF4739"/>
</dbReference>
<feature type="compositionally biased region" description="Low complexity" evidence="1">
    <location>
        <begin position="162"/>
        <end position="171"/>
    </location>
</feature>
<feature type="compositionally biased region" description="Low complexity" evidence="1">
    <location>
        <begin position="306"/>
        <end position="317"/>
    </location>
</feature>
<name>A0A4Y0BR69_ANOFN</name>
<protein>
    <submittedName>
        <fullName evidence="3">DUF4739 domain-containing protein</fullName>
    </submittedName>
</protein>
<feature type="region of interest" description="Disordered" evidence="1">
    <location>
        <begin position="150"/>
        <end position="174"/>
    </location>
</feature>
<feature type="compositionally biased region" description="Basic and acidic residues" evidence="1">
    <location>
        <begin position="373"/>
        <end position="387"/>
    </location>
</feature>
<evidence type="ECO:0000259" key="2">
    <source>
        <dbReference type="Pfam" id="PF15893"/>
    </source>
</evidence>
<evidence type="ECO:0000256" key="1">
    <source>
        <dbReference type="SAM" id="MobiDB-lite"/>
    </source>
</evidence>
<feature type="compositionally biased region" description="Basic and acidic residues" evidence="1">
    <location>
        <begin position="280"/>
        <end position="299"/>
    </location>
</feature>
<dbReference type="AlphaFoldDB" id="A0A4Y0BR69"/>
<feature type="compositionally biased region" description="Polar residues" evidence="1">
    <location>
        <begin position="432"/>
        <end position="457"/>
    </location>
</feature>
<proteinExistence type="predicted"/>
<dbReference type="VEuPathDB" id="VectorBase:AFUN2_001554"/>
<dbReference type="EnsemblMetazoa" id="AFUN021935-RA">
    <property type="protein sequence ID" value="AFUN021935-PA"/>
    <property type="gene ID" value="AFUN021935"/>
</dbReference>
<feature type="compositionally biased region" description="Low complexity" evidence="1">
    <location>
        <begin position="390"/>
        <end position="405"/>
    </location>
</feature>
<dbReference type="Pfam" id="PF15893">
    <property type="entry name" value="DUF4739"/>
    <property type="match status" value="1"/>
</dbReference>
<accession>A0A4Y0BR69</accession>
<evidence type="ECO:0000313" key="3">
    <source>
        <dbReference type="EnsemblMetazoa" id="AFUN021935-PA"/>
    </source>
</evidence>
<organism evidence="3">
    <name type="scientific">Anopheles funestus</name>
    <name type="common">African malaria mosquito</name>
    <dbReference type="NCBI Taxonomy" id="62324"/>
    <lineage>
        <taxon>Eukaryota</taxon>
        <taxon>Metazoa</taxon>
        <taxon>Ecdysozoa</taxon>
        <taxon>Arthropoda</taxon>
        <taxon>Hexapoda</taxon>
        <taxon>Insecta</taxon>
        <taxon>Pterygota</taxon>
        <taxon>Neoptera</taxon>
        <taxon>Endopterygota</taxon>
        <taxon>Diptera</taxon>
        <taxon>Nematocera</taxon>
        <taxon>Culicoidea</taxon>
        <taxon>Culicidae</taxon>
        <taxon>Anophelinae</taxon>
        <taxon>Anopheles</taxon>
    </lineage>
</organism>